<dbReference type="WBParaSite" id="RSKR_0001184275.1">
    <property type="protein sequence ID" value="RSKR_0001184275.1"/>
    <property type="gene ID" value="RSKR_0001184275"/>
</dbReference>
<evidence type="ECO:0000313" key="1">
    <source>
        <dbReference type="Proteomes" id="UP000095286"/>
    </source>
</evidence>
<protein>
    <submittedName>
        <fullName evidence="2">Major sperm protein</fullName>
    </submittedName>
</protein>
<sequence length="185" mass="20856">MGNMMKKSIKVKATVKEEADTTNIETPKIVSKVNAVSPTLTKEVVIQKEEVHSAIIEKKDLITNTEEQVSDSISEIESLGNRDSLSGNNESDVSWTTEDDKNELEICILMCKTTVGQCLKLTKTVDPSKREIVTLTDVVLTTITDNDKRIRYTRTYEKMKLFNKVQRKTGDAIAKFIINSFTYNT</sequence>
<accession>A0AC35UHD3</accession>
<dbReference type="Proteomes" id="UP000095286">
    <property type="component" value="Unplaced"/>
</dbReference>
<name>A0AC35UHD3_9BILA</name>
<organism evidence="1 2">
    <name type="scientific">Rhabditophanes sp. KR3021</name>
    <dbReference type="NCBI Taxonomy" id="114890"/>
    <lineage>
        <taxon>Eukaryota</taxon>
        <taxon>Metazoa</taxon>
        <taxon>Ecdysozoa</taxon>
        <taxon>Nematoda</taxon>
        <taxon>Chromadorea</taxon>
        <taxon>Rhabditida</taxon>
        <taxon>Tylenchina</taxon>
        <taxon>Panagrolaimomorpha</taxon>
        <taxon>Strongyloidoidea</taxon>
        <taxon>Alloionematidae</taxon>
        <taxon>Rhabditophanes</taxon>
    </lineage>
</organism>
<evidence type="ECO:0000313" key="2">
    <source>
        <dbReference type="WBParaSite" id="RSKR_0001184275.1"/>
    </source>
</evidence>
<reference evidence="2" key="1">
    <citation type="submission" date="2016-11" db="UniProtKB">
        <authorList>
            <consortium name="WormBaseParasite"/>
        </authorList>
    </citation>
    <scope>IDENTIFICATION</scope>
    <source>
        <strain evidence="2">KR3021</strain>
    </source>
</reference>
<proteinExistence type="predicted"/>